<dbReference type="PANTHER" id="PTHR30136">
    <property type="entry name" value="HELIX-TURN-HELIX TRANSCRIPTIONAL REGULATOR, ICLR FAMILY"/>
    <property type="match status" value="1"/>
</dbReference>
<dbReference type="SUPFAM" id="SSF46785">
    <property type="entry name" value="Winged helix' DNA-binding domain"/>
    <property type="match status" value="1"/>
</dbReference>
<comment type="caution">
    <text evidence="5">The sequence shown here is derived from an EMBL/GenBank/DDBJ whole genome shotgun (WGS) entry which is preliminary data.</text>
</comment>
<keyword evidence="3" id="KW-0804">Transcription</keyword>
<keyword evidence="6" id="KW-1185">Reference proteome</keyword>
<dbReference type="InterPro" id="IPR036388">
    <property type="entry name" value="WH-like_DNA-bd_sf"/>
</dbReference>
<dbReference type="InterPro" id="IPR014757">
    <property type="entry name" value="Tscrpt_reg_IclR_C"/>
</dbReference>
<sequence length="264" mass="28513">MANSPSGDSMLERIIRILSAFDADRPLLSVSAIAYRAEVPLPTCYRLVNQMVAEDLLRKDSGGNISLGMRLWELASRSSPARDLRVAAMPFLDDVQSIFRQHTQLAVLDGDEVLVLERLSSRNSVVNQATIAGRMPVHQVSLGLSMLAFQQPAQIAAYVARHPEVEKINYPGTGDLRSTLAAVRQRGYAQLDGMMDHDTAGAAVPVFASITGRDRTKVIASIGVVVPIEFEQRSALVPVLLAASRGLTRALSAPEPDARPSESG</sequence>
<dbReference type="SMART" id="SM00346">
    <property type="entry name" value="HTH_ICLR"/>
    <property type="match status" value="1"/>
</dbReference>
<dbReference type="PROSITE" id="PS51078">
    <property type="entry name" value="ICLR_ED"/>
    <property type="match status" value="1"/>
</dbReference>
<dbReference type="InterPro" id="IPR036390">
    <property type="entry name" value="WH_DNA-bd_sf"/>
</dbReference>
<dbReference type="Gene3D" id="1.10.10.10">
    <property type="entry name" value="Winged helix-like DNA-binding domain superfamily/Winged helix DNA-binding domain"/>
    <property type="match status" value="1"/>
</dbReference>
<dbReference type="InterPro" id="IPR005471">
    <property type="entry name" value="Tscrpt_reg_IclR_N"/>
</dbReference>
<dbReference type="RefSeq" id="WP_377460283.1">
    <property type="nucleotide sequence ID" value="NZ_JBHLUB010000032.1"/>
</dbReference>
<name>A0ABV6PCH8_9MICC</name>
<evidence type="ECO:0000313" key="5">
    <source>
        <dbReference type="EMBL" id="MFC0582819.1"/>
    </source>
</evidence>
<dbReference type="InterPro" id="IPR029016">
    <property type="entry name" value="GAF-like_dom_sf"/>
</dbReference>
<keyword evidence="2" id="KW-0238">DNA-binding</keyword>
<dbReference type="SUPFAM" id="SSF55781">
    <property type="entry name" value="GAF domain-like"/>
    <property type="match status" value="1"/>
</dbReference>
<dbReference type="Proteomes" id="UP001589862">
    <property type="component" value="Unassembled WGS sequence"/>
</dbReference>
<dbReference type="InterPro" id="IPR050707">
    <property type="entry name" value="HTH_MetabolicPath_Reg"/>
</dbReference>
<keyword evidence="1" id="KW-0805">Transcription regulation</keyword>
<evidence type="ECO:0000259" key="4">
    <source>
        <dbReference type="PROSITE" id="PS51078"/>
    </source>
</evidence>
<proteinExistence type="predicted"/>
<dbReference type="Gene3D" id="3.30.450.40">
    <property type="match status" value="1"/>
</dbReference>
<accession>A0ABV6PCH8</accession>
<protein>
    <submittedName>
        <fullName evidence="5">IclR family transcriptional regulator</fullName>
    </submittedName>
</protein>
<dbReference type="EMBL" id="JBHLUB010000032">
    <property type="protein sequence ID" value="MFC0582819.1"/>
    <property type="molecule type" value="Genomic_DNA"/>
</dbReference>
<dbReference type="Pfam" id="PF09339">
    <property type="entry name" value="HTH_IclR"/>
    <property type="match status" value="1"/>
</dbReference>
<reference evidence="5 6" key="1">
    <citation type="submission" date="2024-09" db="EMBL/GenBank/DDBJ databases">
        <authorList>
            <person name="Sun Q."/>
            <person name="Mori K."/>
        </authorList>
    </citation>
    <scope>NUCLEOTIDE SEQUENCE [LARGE SCALE GENOMIC DNA]</scope>
    <source>
        <strain evidence="5 6">NCAIM B.02604</strain>
    </source>
</reference>
<gene>
    <name evidence="5" type="ORF">ACFFFR_10595</name>
</gene>
<dbReference type="Pfam" id="PF01614">
    <property type="entry name" value="IclR_C"/>
    <property type="match status" value="1"/>
</dbReference>
<dbReference type="PANTHER" id="PTHR30136:SF24">
    <property type="entry name" value="HTH-TYPE TRANSCRIPTIONAL REPRESSOR ALLR"/>
    <property type="match status" value="1"/>
</dbReference>
<evidence type="ECO:0000256" key="2">
    <source>
        <dbReference type="ARBA" id="ARBA00023125"/>
    </source>
</evidence>
<organism evidence="5 6">
    <name type="scientific">Micrococcoides hystricis</name>
    <dbReference type="NCBI Taxonomy" id="1572761"/>
    <lineage>
        <taxon>Bacteria</taxon>
        <taxon>Bacillati</taxon>
        <taxon>Actinomycetota</taxon>
        <taxon>Actinomycetes</taxon>
        <taxon>Micrococcales</taxon>
        <taxon>Micrococcaceae</taxon>
        <taxon>Micrococcoides</taxon>
    </lineage>
</organism>
<evidence type="ECO:0000313" key="6">
    <source>
        <dbReference type="Proteomes" id="UP001589862"/>
    </source>
</evidence>
<evidence type="ECO:0000256" key="3">
    <source>
        <dbReference type="ARBA" id="ARBA00023163"/>
    </source>
</evidence>
<feature type="domain" description="IclR-ED" evidence="4">
    <location>
        <begin position="70"/>
        <end position="253"/>
    </location>
</feature>
<evidence type="ECO:0000256" key="1">
    <source>
        <dbReference type="ARBA" id="ARBA00023015"/>
    </source>
</evidence>